<dbReference type="OrthoDB" id="2556014at2759"/>
<feature type="region of interest" description="Disordered" evidence="1">
    <location>
        <begin position="61"/>
        <end position="89"/>
    </location>
</feature>
<dbReference type="EMBL" id="OOIN01000010">
    <property type="protein sequence ID" value="SPO25077.1"/>
    <property type="molecule type" value="Genomic_DNA"/>
</dbReference>
<evidence type="ECO:0000313" key="2">
    <source>
        <dbReference type="EMBL" id="SPO25077.1"/>
    </source>
</evidence>
<organism evidence="2 3">
    <name type="scientific">Ustilago trichophora</name>
    <dbReference type="NCBI Taxonomy" id="86804"/>
    <lineage>
        <taxon>Eukaryota</taxon>
        <taxon>Fungi</taxon>
        <taxon>Dikarya</taxon>
        <taxon>Basidiomycota</taxon>
        <taxon>Ustilaginomycotina</taxon>
        <taxon>Ustilaginomycetes</taxon>
        <taxon>Ustilaginales</taxon>
        <taxon>Ustilaginaceae</taxon>
        <taxon>Ustilago</taxon>
    </lineage>
</organism>
<sequence length="547" mass="59160">MSTLEGAVPLGLGITKLRLWDELHRAHCETLESFRHSSSSPHGEYRGRNETSIEMARCQTAGPDLENKPSTHVTRPAPHPAATSCALGAKKRRLTEHRLTQGGNSAARTGCNVSSLDYDLHCSSQPSFSDWFLSNCRRDSLSQAQNDMATSKTRTGVESDSQGVQMPPPPQKPGPSGRRPPPLVARIKAKARRAKRKQQKAEYRRRLFLAHMVQATREARKGNSISTAALAMSSGGAPSTSARDMRSARNVSVQRECTPALSLFPERLGVDLSSFVEVVFDTDAQSSEITAPSDISDDDLARATRTEIETRKTLEGADAVVPKGVFRWMVSRDFADRWPQKVQGVRKNPWPGLEEVWGLPSNVAPGEAVKSEVGPSKPPRRQEVREEEPVRWQSGRRSRFIRRKEKAAPPSKVTIGVTEAHSLAANISGGPVSHQSSLSTPALLNVPEVEAVQATVPLLLPSTQATTYRADFVAPQRSVPIVLGPYAADLGGKLAGTGAHLNPCAEWTDLSFGLADSILNPLDWSGAMACSHPAAFASAVAGVPIHL</sequence>
<feature type="compositionally biased region" description="Polar residues" evidence="1">
    <location>
        <begin position="144"/>
        <end position="164"/>
    </location>
</feature>
<evidence type="ECO:0000256" key="1">
    <source>
        <dbReference type="SAM" id="MobiDB-lite"/>
    </source>
</evidence>
<accession>A0A5C3E674</accession>
<reference evidence="2 3" key="1">
    <citation type="submission" date="2018-03" db="EMBL/GenBank/DDBJ databases">
        <authorList>
            <person name="Guldener U."/>
        </authorList>
    </citation>
    <scope>NUCLEOTIDE SEQUENCE [LARGE SCALE GENOMIC DNA]</scope>
    <source>
        <strain evidence="2 3">NBRC100155</strain>
    </source>
</reference>
<feature type="region of interest" description="Disordered" evidence="1">
    <location>
        <begin position="144"/>
        <end position="182"/>
    </location>
</feature>
<keyword evidence="3" id="KW-1185">Reference proteome</keyword>
<name>A0A5C3E674_9BASI</name>
<gene>
    <name evidence="2" type="ORF">UTRI_02825_B</name>
</gene>
<dbReference type="AlphaFoldDB" id="A0A5C3E674"/>
<dbReference type="Proteomes" id="UP000324022">
    <property type="component" value="Unassembled WGS sequence"/>
</dbReference>
<proteinExistence type="predicted"/>
<feature type="compositionally biased region" description="Pro residues" evidence="1">
    <location>
        <begin position="166"/>
        <end position="182"/>
    </location>
</feature>
<feature type="compositionally biased region" description="Basic and acidic residues" evidence="1">
    <location>
        <begin position="380"/>
        <end position="390"/>
    </location>
</feature>
<protein>
    <submittedName>
        <fullName evidence="2">Uncharacterized protein</fullName>
    </submittedName>
</protein>
<feature type="region of interest" description="Disordered" evidence="1">
    <location>
        <begin position="365"/>
        <end position="397"/>
    </location>
</feature>
<evidence type="ECO:0000313" key="3">
    <source>
        <dbReference type="Proteomes" id="UP000324022"/>
    </source>
</evidence>